<proteinExistence type="predicted"/>
<organism evidence="3">
    <name type="scientific">Cyprideis torosa</name>
    <dbReference type="NCBI Taxonomy" id="163714"/>
    <lineage>
        <taxon>Eukaryota</taxon>
        <taxon>Metazoa</taxon>
        <taxon>Ecdysozoa</taxon>
        <taxon>Arthropoda</taxon>
        <taxon>Crustacea</taxon>
        <taxon>Oligostraca</taxon>
        <taxon>Ostracoda</taxon>
        <taxon>Podocopa</taxon>
        <taxon>Podocopida</taxon>
        <taxon>Cytherocopina</taxon>
        <taxon>Cytheroidea</taxon>
        <taxon>Cytherideidae</taxon>
        <taxon>Cyprideis</taxon>
    </lineage>
</organism>
<feature type="compositionally biased region" description="Polar residues" evidence="2">
    <location>
        <begin position="677"/>
        <end position="686"/>
    </location>
</feature>
<evidence type="ECO:0000256" key="1">
    <source>
        <dbReference type="SAM" id="Coils"/>
    </source>
</evidence>
<feature type="region of interest" description="Disordered" evidence="2">
    <location>
        <begin position="214"/>
        <end position="248"/>
    </location>
</feature>
<gene>
    <name evidence="3" type="ORF">CTOB1V02_LOCUS3565</name>
</gene>
<feature type="compositionally biased region" description="Low complexity" evidence="2">
    <location>
        <begin position="53"/>
        <end position="71"/>
    </location>
</feature>
<name>A0A7R8ZL80_9CRUS</name>
<evidence type="ECO:0000256" key="2">
    <source>
        <dbReference type="SAM" id="MobiDB-lite"/>
    </source>
</evidence>
<feature type="compositionally biased region" description="Polar residues" evidence="2">
    <location>
        <begin position="822"/>
        <end position="836"/>
    </location>
</feature>
<dbReference type="AlphaFoldDB" id="A0A7R8ZL80"/>
<feature type="region of interest" description="Disordered" evidence="2">
    <location>
        <begin position="662"/>
        <end position="688"/>
    </location>
</feature>
<feature type="region of interest" description="Disordered" evidence="2">
    <location>
        <begin position="1"/>
        <end position="121"/>
    </location>
</feature>
<feature type="compositionally biased region" description="Basic and acidic residues" evidence="2">
    <location>
        <begin position="98"/>
        <end position="116"/>
    </location>
</feature>
<reference evidence="3" key="1">
    <citation type="submission" date="2020-11" db="EMBL/GenBank/DDBJ databases">
        <authorList>
            <person name="Tran Van P."/>
        </authorList>
    </citation>
    <scope>NUCLEOTIDE SEQUENCE</scope>
</reference>
<feature type="region of interest" description="Disordered" evidence="2">
    <location>
        <begin position="930"/>
        <end position="955"/>
    </location>
</feature>
<dbReference type="GO" id="GO:0016460">
    <property type="term" value="C:myosin II complex"/>
    <property type="evidence" value="ECO:0007669"/>
    <property type="project" value="TreeGrafter"/>
</dbReference>
<feature type="coiled-coil region" evidence="1">
    <location>
        <begin position="526"/>
        <end position="644"/>
    </location>
</feature>
<dbReference type="PANTHER" id="PTHR45615">
    <property type="entry name" value="MYOSIN HEAVY CHAIN, NON-MUSCLE"/>
    <property type="match status" value="1"/>
</dbReference>
<feature type="compositionally biased region" description="Polar residues" evidence="2">
    <location>
        <begin position="20"/>
        <end position="30"/>
    </location>
</feature>
<feature type="compositionally biased region" description="Basic and acidic residues" evidence="2">
    <location>
        <begin position="393"/>
        <end position="409"/>
    </location>
</feature>
<dbReference type="GO" id="GO:0000146">
    <property type="term" value="F:microfilament motor activity"/>
    <property type="evidence" value="ECO:0007669"/>
    <property type="project" value="TreeGrafter"/>
</dbReference>
<feature type="coiled-coil region" evidence="1">
    <location>
        <begin position="135"/>
        <end position="169"/>
    </location>
</feature>
<feature type="region of interest" description="Disordered" evidence="2">
    <location>
        <begin position="388"/>
        <end position="409"/>
    </location>
</feature>
<dbReference type="GO" id="GO:0051015">
    <property type="term" value="F:actin filament binding"/>
    <property type="evidence" value="ECO:0007669"/>
    <property type="project" value="TreeGrafter"/>
</dbReference>
<protein>
    <submittedName>
        <fullName evidence="3">Uncharacterized protein</fullName>
    </submittedName>
</protein>
<feature type="compositionally biased region" description="Low complexity" evidence="2">
    <location>
        <begin position="31"/>
        <end position="43"/>
    </location>
</feature>
<feature type="coiled-coil region" evidence="1">
    <location>
        <begin position="302"/>
        <end position="340"/>
    </location>
</feature>
<dbReference type="PANTHER" id="PTHR45615:SF40">
    <property type="entry name" value="MYOSIN HEAVY CHAIN, NON-MUSCLE"/>
    <property type="match status" value="1"/>
</dbReference>
<dbReference type="OrthoDB" id="6424487at2759"/>
<keyword evidence="1" id="KW-0175">Coiled coil</keyword>
<sequence length="1058" mass="118231">MCLTSKGEKVCISGNGMLSPATSPESTLLDSTSSPGQSSSPRSESFDSQSCQESGIFEEPGSSSSSCGEESPAVHFSPPGVPKAVPRKRQPLPTKSRGSPEGRDAVPSTEKEEKNKCQSCGANSSAFSFLPKERLTGLEVKLEVMRAQLNQIKEEKDGALQAEKEARKQAQRSHCVPVFSPRHVGCVARGIMFLCCPVPPCFVPLSQNKHRMKLRGTGGSSPPAVRRKLRAPLPPPSAPSTAQHRKRRKGEAKCRGWLYIPSSSALSLSSAEFSSWDPKMTTYQRGTLESEVATLRASLQEKSRALEEVQEWLTNSKETEREFSTKCMQLENELESLKKLGAIPRGHDGEARSKSLPHRAHLETNGAVLSNGFMESAEERIERLIAAEEEEGSDARKQRKNENGHAHKTAAELEREVEALQARCDQLLAEVRLASEDRDCAERLLAEAKQQQENEMTDVKRHLHEQKTLIDSLEHQLGVEKDTRINAENRWRTFLSELQRLLGDSVSGNRHCSVGDCSEGGNDGSLEAVILSVAEWKRKIEELQQREHAYQETLKRADQIVADVEERHRLKVQEFKTEEDRLRARLEQVDEQMSALLGQSDLNEAALENIFIRQHEELRLRERVAELESQLENLQEHKLTSESRTRSRVASGRTNVVVISSYDSDSDNSQEQRHNRSPNNSFLPSENKTRIRIECNRETEEFTSDGDDKLRQLEDYATREARLSEELSEVTAEFRAAKTTKTELQDQVRSLQDKVENLEAQLRRQEAAREQSAPEDEGLRGELCADCSQLVKINQSPLKGIIEELGTLCGILLGDTTSLADGDSDISSTSQRSPTPSMLLKKRASTPSRFETFLNKLSLGFWLSFLNCGREGGNNLVEREAESTLALKQEELMASRRYVDTLSHQNAQLQSRLLELRSITSQLEEQLKEAKRGHPVMSRSPISGTSPNPSPVPPPRGVLSHNGVVSSTNETAVVAPPPAPPTKRSFFRLRSSSKDKHGNAKRNSASQVNFECPVPSQRKTSPLPIHPSRVNCIRYPTWFVVKRYPHTTHPCINIITRR</sequence>
<evidence type="ECO:0000313" key="3">
    <source>
        <dbReference type="EMBL" id="CAD7225630.1"/>
    </source>
</evidence>
<dbReference type="GO" id="GO:0032982">
    <property type="term" value="C:myosin filament"/>
    <property type="evidence" value="ECO:0007669"/>
    <property type="project" value="TreeGrafter"/>
</dbReference>
<feature type="region of interest" description="Disordered" evidence="2">
    <location>
        <begin position="822"/>
        <end position="843"/>
    </location>
</feature>
<accession>A0A7R8ZL80</accession>
<dbReference type="EMBL" id="OB660618">
    <property type="protein sequence ID" value="CAD7225630.1"/>
    <property type="molecule type" value="Genomic_DNA"/>
</dbReference>
<feature type="coiled-coil region" evidence="1">
    <location>
        <begin position="713"/>
        <end position="771"/>
    </location>
</feature>
<dbReference type="GO" id="GO:0005737">
    <property type="term" value="C:cytoplasm"/>
    <property type="evidence" value="ECO:0007669"/>
    <property type="project" value="TreeGrafter"/>
</dbReference>